<evidence type="ECO:0008006" key="4">
    <source>
        <dbReference type="Google" id="ProtNLM"/>
    </source>
</evidence>
<dbReference type="InterPro" id="IPR036188">
    <property type="entry name" value="FAD/NAD-bd_sf"/>
</dbReference>
<dbReference type="InterPro" id="IPR050816">
    <property type="entry name" value="Flavin-dep_Halogenase_NPB"/>
</dbReference>
<protein>
    <recommendedName>
        <fullName evidence="4">FAD-binding domain-containing protein</fullName>
    </recommendedName>
</protein>
<gene>
    <name evidence="2" type="ORF">OL497_09185</name>
</gene>
<name>A0ABT3IJB0_9BACT</name>
<dbReference type="SUPFAM" id="SSF51905">
    <property type="entry name" value="FAD/NAD(P)-binding domain"/>
    <property type="match status" value="1"/>
</dbReference>
<organism evidence="2 3">
    <name type="scientific">Chitinophaga nivalis</name>
    <dbReference type="NCBI Taxonomy" id="2991709"/>
    <lineage>
        <taxon>Bacteria</taxon>
        <taxon>Pseudomonadati</taxon>
        <taxon>Bacteroidota</taxon>
        <taxon>Chitinophagia</taxon>
        <taxon>Chitinophagales</taxon>
        <taxon>Chitinophagaceae</taxon>
        <taxon>Chitinophaga</taxon>
    </lineage>
</organism>
<evidence type="ECO:0000313" key="2">
    <source>
        <dbReference type="EMBL" id="MCW3484065.1"/>
    </source>
</evidence>
<reference evidence="2 3" key="1">
    <citation type="submission" date="2022-10" db="EMBL/GenBank/DDBJ databases">
        <title>Chitinophaga nivalis PC15 sp. nov., isolated from Pyeongchang county, South Korea.</title>
        <authorList>
            <person name="Trinh H.N."/>
        </authorList>
    </citation>
    <scope>NUCLEOTIDE SEQUENCE [LARGE SCALE GENOMIC DNA]</scope>
    <source>
        <strain evidence="2 3">PC14</strain>
    </source>
</reference>
<comment type="caution">
    <text evidence="2">The sequence shown here is derived from an EMBL/GenBank/DDBJ whole genome shotgun (WGS) entry which is preliminary data.</text>
</comment>
<keyword evidence="1" id="KW-0560">Oxidoreductase</keyword>
<dbReference type="Gene3D" id="3.30.9.100">
    <property type="match status" value="1"/>
</dbReference>
<proteinExistence type="predicted"/>
<dbReference type="EMBL" id="JAPDNS010000001">
    <property type="protein sequence ID" value="MCW3484065.1"/>
    <property type="molecule type" value="Genomic_DNA"/>
</dbReference>
<dbReference type="PANTHER" id="PTHR43747">
    <property type="entry name" value="FAD-BINDING PROTEIN"/>
    <property type="match status" value="1"/>
</dbReference>
<sequence>MQRPLLKKAIVLGGSITGLLTATVLATFFEEVLLLEKDHLPETTAPRKSVPQDQHAHTILQKTLLFIEAQYPGICSEITATGGNIIDTSSDVCWLFQDGWRQRHHSGLQALLTTRPNLDQHLYRRMRAKYPHVQCRQCCKTTGYLYHPASHQITGVHILNETGQPETLSADLVVDAMGRFSRSPEWLQQAGLGSPETAEVKMQLAYSSRIYQQPDHTPPNWKSMALYPSFPHTWKSGIIADIGNRQWLVSLCGYFGDCAPAADDGFLNFARDLRSPDIYQLLKDSQPLTLVKIHKVSKNIRHYYEKFRQLPDGFIVLGDAHCAFNPIFGQGICIATANVMALHQQLQRLYAQKQPSLRGFSAPFQKAIAAQADLPWFLTNTIDLSYKQAEGKRPLGHTLLYRFLRKAIAAGSCSTRLNQIFLKVLHLEASRKDLFNPLIAVTMLRHELLSMFTPAAHKALIRPVNHPQEVVTS</sequence>
<accession>A0ABT3IJB0</accession>
<dbReference type="RefSeq" id="WP_264729584.1">
    <property type="nucleotide sequence ID" value="NZ_JAPDNR010000001.1"/>
</dbReference>
<evidence type="ECO:0000256" key="1">
    <source>
        <dbReference type="ARBA" id="ARBA00023002"/>
    </source>
</evidence>
<dbReference type="Gene3D" id="3.50.50.60">
    <property type="entry name" value="FAD/NAD(P)-binding domain"/>
    <property type="match status" value="1"/>
</dbReference>
<evidence type="ECO:0000313" key="3">
    <source>
        <dbReference type="Proteomes" id="UP001207742"/>
    </source>
</evidence>
<dbReference type="PANTHER" id="PTHR43747:SF5">
    <property type="entry name" value="FAD-BINDING DOMAIN-CONTAINING PROTEIN"/>
    <property type="match status" value="1"/>
</dbReference>
<keyword evidence="3" id="KW-1185">Reference proteome</keyword>
<dbReference type="Proteomes" id="UP001207742">
    <property type="component" value="Unassembled WGS sequence"/>
</dbReference>